<feature type="compositionally biased region" description="Basic and acidic residues" evidence="11">
    <location>
        <begin position="198"/>
        <end position="209"/>
    </location>
</feature>
<dbReference type="Pfam" id="PF10258">
    <property type="entry name" value="PHAX_RNA-bd"/>
    <property type="match status" value="1"/>
</dbReference>
<evidence type="ECO:0000259" key="12">
    <source>
        <dbReference type="Pfam" id="PF10258"/>
    </source>
</evidence>
<evidence type="ECO:0000256" key="5">
    <source>
        <dbReference type="ARBA" id="ARBA00022448"/>
    </source>
</evidence>
<evidence type="ECO:0000256" key="3">
    <source>
        <dbReference type="ARBA" id="ARBA00006094"/>
    </source>
</evidence>
<dbReference type="InterPro" id="IPR038092">
    <property type="entry name" value="PHAX_RNA-binding_sf"/>
</dbReference>
<reference evidence="13 14" key="1">
    <citation type="journal article" date="2017" name="Nat. Commun.">
        <title>Genome assembly with in vitro proximity ligation data and whole-genome triplication in lettuce.</title>
        <authorList>
            <person name="Reyes-Chin-Wo S."/>
            <person name="Wang Z."/>
            <person name="Yang X."/>
            <person name="Kozik A."/>
            <person name="Arikit S."/>
            <person name="Song C."/>
            <person name="Xia L."/>
            <person name="Froenicke L."/>
            <person name="Lavelle D.O."/>
            <person name="Truco M.J."/>
            <person name="Xia R."/>
            <person name="Zhu S."/>
            <person name="Xu C."/>
            <person name="Xu H."/>
            <person name="Xu X."/>
            <person name="Cox K."/>
            <person name="Korf I."/>
            <person name="Meyers B.C."/>
            <person name="Michelmore R.W."/>
        </authorList>
    </citation>
    <scope>NUCLEOTIDE SEQUENCE [LARGE SCALE GENOMIC DNA]</scope>
    <source>
        <strain evidence="14">cv. Salinas</strain>
        <tissue evidence="13">Seedlings</tissue>
    </source>
</reference>
<comment type="similarity">
    <text evidence="3">Belongs to the PHAX family.</text>
</comment>
<protein>
    <recommendedName>
        <fullName evidence="4">Phosphorylated adapter RNA export protein</fullName>
    </recommendedName>
    <alternativeName>
        <fullName evidence="10">RNA U small nuclear RNA export adapter protein</fullName>
    </alternativeName>
</protein>
<keyword evidence="6" id="KW-0963">Cytoplasm</keyword>
<dbReference type="InterPro" id="IPR039047">
    <property type="entry name" value="PHAX"/>
</dbReference>
<dbReference type="GO" id="GO:0003723">
    <property type="term" value="F:RNA binding"/>
    <property type="evidence" value="ECO:0007669"/>
    <property type="project" value="UniProtKB-KW"/>
</dbReference>
<proteinExistence type="inferred from homology"/>
<accession>A0A9R1VBY9</accession>
<dbReference type="PANTHER" id="PTHR13135:SF0">
    <property type="entry name" value="PHOSPHORYLATED ADAPTER RNA EXPORT PROTEIN"/>
    <property type="match status" value="1"/>
</dbReference>
<evidence type="ECO:0000313" key="13">
    <source>
        <dbReference type="EMBL" id="KAJ0201915.1"/>
    </source>
</evidence>
<evidence type="ECO:0000256" key="7">
    <source>
        <dbReference type="ARBA" id="ARBA00022884"/>
    </source>
</evidence>
<dbReference type="PANTHER" id="PTHR13135">
    <property type="entry name" value="CYTOSOLIC RESINIFERATOXIN BINDING PROTEIN RBP-26"/>
    <property type="match status" value="1"/>
</dbReference>
<feature type="compositionally biased region" description="Polar residues" evidence="11">
    <location>
        <begin position="36"/>
        <end position="56"/>
    </location>
</feature>
<evidence type="ECO:0000256" key="11">
    <source>
        <dbReference type="SAM" id="MobiDB-lite"/>
    </source>
</evidence>
<dbReference type="OrthoDB" id="20573at2759"/>
<dbReference type="Proteomes" id="UP000235145">
    <property type="component" value="Unassembled WGS sequence"/>
</dbReference>
<evidence type="ECO:0000256" key="1">
    <source>
        <dbReference type="ARBA" id="ARBA00004123"/>
    </source>
</evidence>
<feature type="compositionally biased region" description="Basic residues" evidence="11">
    <location>
        <begin position="60"/>
        <end position="75"/>
    </location>
</feature>
<dbReference type="Gene3D" id="1.10.10.1440">
    <property type="entry name" value="PHAX RNA-binding domain"/>
    <property type="match status" value="1"/>
</dbReference>
<evidence type="ECO:0000256" key="2">
    <source>
        <dbReference type="ARBA" id="ARBA00004496"/>
    </source>
</evidence>
<evidence type="ECO:0000256" key="4">
    <source>
        <dbReference type="ARBA" id="ARBA00016856"/>
    </source>
</evidence>
<dbReference type="Gramene" id="rna-gnl|WGS:NBSK|LSAT_6X7421_mrna">
    <property type="protein sequence ID" value="cds-PLY90062.1"/>
    <property type="gene ID" value="gene-LSAT_6X7421"/>
</dbReference>
<keyword evidence="8" id="KW-0653">Protein transport</keyword>
<dbReference type="GO" id="GO:0006408">
    <property type="term" value="P:snRNA export from nucleus"/>
    <property type="evidence" value="ECO:0007669"/>
    <property type="project" value="InterPro"/>
</dbReference>
<feature type="domain" description="Phosphorylated adapter RNA export protein RNA-binding" evidence="12">
    <location>
        <begin position="88"/>
        <end position="167"/>
    </location>
</feature>
<evidence type="ECO:0000256" key="9">
    <source>
        <dbReference type="ARBA" id="ARBA00023242"/>
    </source>
</evidence>
<dbReference type="GO" id="GO:0015031">
    <property type="term" value="P:protein transport"/>
    <property type="evidence" value="ECO:0007669"/>
    <property type="project" value="UniProtKB-KW"/>
</dbReference>
<dbReference type="GO" id="GO:0005634">
    <property type="term" value="C:nucleus"/>
    <property type="evidence" value="ECO:0007669"/>
    <property type="project" value="UniProtKB-SubCell"/>
</dbReference>
<feature type="region of interest" description="Disordered" evidence="11">
    <location>
        <begin position="179"/>
        <end position="223"/>
    </location>
</feature>
<comment type="subcellular location">
    <subcellularLocation>
        <location evidence="2">Cytoplasm</location>
    </subcellularLocation>
    <subcellularLocation>
        <location evidence="1">Nucleus</location>
    </subcellularLocation>
</comment>
<evidence type="ECO:0000256" key="6">
    <source>
        <dbReference type="ARBA" id="ARBA00022490"/>
    </source>
</evidence>
<sequence>MEGEESLLDSILDADNVEDLEDVDMVDVEEGEFVENYQQTELGQNSSGDGGTISQEPKSKSQKRRNKKKNRKKKAASGPGVLDINRFVLDTCRRLKERKSYLIWTAVGCLGVPAVSDLVKEVDAIQACGGQMTSDGGRYRNGGGILWNILRKRDPNVYKEIMKKGREFEKQFKPPDFRKAANQSKRGLSEAEAEAEVEGVKEEVERDEGQNGELDIEERQVKKRPVHERIRVPVSYDDLLEVEDPKEEAN</sequence>
<keyword evidence="5" id="KW-0813">Transport</keyword>
<evidence type="ECO:0000256" key="10">
    <source>
        <dbReference type="ARBA" id="ARBA00030834"/>
    </source>
</evidence>
<keyword evidence="9" id="KW-0539">Nucleus</keyword>
<name>A0A9R1VBY9_LACSA</name>
<evidence type="ECO:0000256" key="8">
    <source>
        <dbReference type="ARBA" id="ARBA00022927"/>
    </source>
</evidence>
<dbReference type="InterPro" id="IPR019385">
    <property type="entry name" value="PHAX_RNA-binding_domain"/>
</dbReference>
<keyword evidence="7" id="KW-0694">RNA-binding</keyword>
<feature type="region of interest" description="Disordered" evidence="11">
    <location>
        <begin position="1"/>
        <end position="20"/>
    </location>
</feature>
<gene>
    <name evidence="13" type="ORF">LSAT_V11C600303930</name>
</gene>
<dbReference type="GO" id="GO:0005737">
    <property type="term" value="C:cytoplasm"/>
    <property type="evidence" value="ECO:0007669"/>
    <property type="project" value="UniProtKB-SubCell"/>
</dbReference>
<evidence type="ECO:0000313" key="14">
    <source>
        <dbReference type="Proteomes" id="UP000235145"/>
    </source>
</evidence>
<feature type="region of interest" description="Disordered" evidence="11">
    <location>
        <begin position="34"/>
        <end position="77"/>
    </location>
</feature>
<organism evidence="13 14">
    <name type="scientific">Lactuca sativa</name>
    <name type="common">Garden lettuce</name>
    <dbReference type="NCBI Taxonomy" id="4236"/>
    <lineage>
        <taxon>Eukaryota</taxon>
        <taxon>Viridiplantae</taxon>
        <taxon>Streptophyta</taxon>
        <taxon>Embryophyta</taxon>
        <taxon>Tracheophyta</taxon>
        <taxon>Spermatophyta</taxon>
        <taxon>Magnoliopsida</taxon>
        <taxon>eudicotyledons</taxon>
        <taxon>Gunneridae</taxon>
        <taxon>Pentapetalae</taxon>
        <taxon>asterids</taxon>
        <taxon>campanulids</taxon>
        <taxon>Asterales</taxon>
        <taxon>Asteraceae</taxon>
        <taxon>Cichorioideae</taxon>
        <taxon>Cichorieae</taxon>
        <taxon>Lactucinae</taxon>
        <taxon>Lactuca</taxon>
    </lineage>
</organism>
<dbReference type="AlphaFoldDB" id="A0A9R1VBY9"/>
<comment type="caution">
    <text evidence="13">The sequence shown here is derived from an EMBL/GenBank/DDBJ whole genome shotgun (WGS) entry which is preliminary data.</text>
</comment>
<dbReference type="EMBL" id="NBSK02000006">
    <property type="protein sequence ID" value="KAJ0201915.1"/>
    <property type="molecule type" value="Genomic_DNA"/>
</dbReference>
<keyword evidence="14" id="KW-1185">Reference proteome</keyword>